<accession>A0ABY7E4P2</accession>
<evidence type="ECO:0000313" key="6">
    <source>
        <dbReference type="Proteomes" id="UP001164746"/>
    </source>
</evidence>
<sequence>MASANWQTLGRVYYEKMEMYALEWGDQIDLSKFIVAAAPYGGPLALLQDISSNPNIGTTVRPLLTVFTSAGKMISQMRWNSGRIKQLGWSHNEELLCVQDEGTVLVYDIFLTFIRQFGMGQEAKETKVLDVRIFNSYKGTGIAILTCSFRVFIVNSIDDLRIRRLAEVPGLDSAPTAWGIITMDGQSQALVAKGNELYLIDHGGQYQKQEIEISTPLEAIIDMAISFNNKYIALFTESGLVWIGSADLKKKYCEFNTKSPQKPTQFVWSGPGAVVAMWEKMMLVIGPDKDYIPFHHDSTVSLVEEEDGIRIIGRDSVEFFRKVPQVTEQIFKIASMEPGAMLYEASREFERQSQRADEYIRTVKDQLDVAVSQCIQAAGHEFEPSRQSALLKAATFGKCFLTDYNPEPFVNMCQMLRVLNQVRKPSIGIPLTYTQLERLTMPVLIDRLVMRKYFYLAIRICQYLKLPEAEGASRILAHWACYKVQQKNEDDEHLARVIADKMGDTPGVSYSEIANKALEVGRPDLAIRLLDYEPKASRQDSMIQGEFFMAIRNIPEACSLFLQYCRQQNPQMMEQLYYQEDNFQEEATCKVVNSFKQEQVDEEIRLLKYQRRLEEELHREYTDLSLHETIHKLIIDNSHKMAETLRKEFKAFVDVCMKQNNKLEARKYVQRVTPDKKVACLIKVGLLREAADVAFQNRSEDELNRVLRKCSVTDRAVEDQVKGYRQQLATAGKR</sequence>
<dbReference type="PIRSF" id="PIRSF007949">
    <property type="entry name" value="VPS16"/>
    <property type="match status" value="1"/>
</dbReference>
<reference evidence="5" key="1">
    <citation type="submission" date="2022-11" db="EMBL/GenBank/DDBJ databases">
        <title>Centuries of genome instability and evolution in soft-shell clam transmissible cancer (bioRxiv).</title>
        <authorList>
            <person name="Hart S.F.M."/>
            <person name="Yonemitsu M.A."/>
            <person name="Giersch R.M."/>
            <person name="Beal B.F."/>
            <person name="Arriagada G."/>
            <person name="Davis B.W."/>
            <person name="Ostrander E.A."/>
            <person name="Goff S.P."/>
            <person name="Metzger M.J."/>
        </authorList>
    </citation>
    <scope>NUCLEOTIDE SEQUENCE</scope>
    <source>
        <strain evidence="5">MELC-2E11</strain>
        <tissue evidence="5">Siphon/mantle</tissue>
    </source>
</reference>
<proteinExistence type="inferred from homology"/>
<keyword evidence="6" id="KW-1185">Reference proteome</keyword>
<dbReference type="PANTHER" id="PTHR12811">
    <property type="entry name" value="VACUOLAR PROTEIN SORTING VPS16"/>
    <property type="match status" value="1"/>
</dbReference>
<dbReference type="Proteomes" id="UP001164746">
    <property type="component" value="Chromosome 5"/>
</dbReference>
<dbReference type="InterPro" id="IPR016534">
    <property type="entry name" value="VPS16"/>
</dbReference>
<feature type="domain" description="Vps16 C-terminal" evidence="3">
    <location>
        <begin position="541"/>
        <end position="598"/>
    </location>
</feature>
<dbReference type="EMBL" id="CP111016">
    <property type="protein sequence ID" value="WAR04987.1"/>
    <property type="molecule type" value="Genomic_DNA"/>
</dbReference>
<comment type="similarity">
    <text evidence="1">Belongs to the VPS16 family.</text>
</comment>
<feature type="domain" description="Vps16 C-terminal" evidence="3">
    <location>
        <begin position="649"/>
        <end position="716"/>
    </location>
</feature>
<dbReference type="SUPFAM" id="SSF50978">
    <property type="entry name" value="WD40 repeat-like"/>
    <property type="match status" value="1"/>
</dbReference>
<evidence type="ECO:0000259" key="3">
    <source>
        <dbReference type="Pfam" id="PF04840"/>
    </source>
</evidence>
<dbReference type="PANTHER" id="PTHR12811:SF0">
    <property type="entry name" value="VACUOLAR PROTEIN SORTING-ASSOCIATED PROTEIN 16 HOMOLOG"/>
    <property type="match status" value="1"/>
</dbReference>
<evidence type="ECO:0000256" key="1">
    <source>
        <dbReference type="ARBA" id="ARBA00009250"/>
    </source>
</evidence>
<dbReference type="Pfam" id="PF04841">
    <property type="entry name" value="Vps16_N"/>
    <property type="match status" value="1"/>
</dbReference>
<name>A0ABY7E4P2_MYAAR</name>
<dbReference type="InterPro" id="IPR006926">
    <property type="entry name" value="Vps16_N"/>
</dbReference>
<organism evidence="5 6">
    <name type="scientific">Mya arenaria</name>
    <name type="common">Soft-shell clam</name>
    <dbReference type="NCBI Taxonomy" id="6604"/>
    <lineage>
        <taxon>Eukaryota</taxon>
        <taxon>Metazoa</taxon>
        <taxon>Spiralia</taxon>
        <taxon>Lophotrochozoa</taxon>
        <taxon>Mollusca</taxon>
        <taxon>Bivalvia</taxon>
        <taxon>Autobranchia</taxon>
        <taxon>Heteroconchia</taxon>
        <taxon>Euheterodonta</taxon>
        <taxon>Imparidentia</taxon>
        <taxon>Neoheterodontei</taxon>
        <taxon>Myida</taxon>
        <taxon>Myoidea</taxon>
        <taxon>Myidae</taxon>
        <taxon>Mya</taxon>
    </lineage>
</organism>
<dbReference type="Pfam" id="PF04840">
    <property type="entry name" value="Vps16_C"/>
    <property type="match status" value="2"/>
</dbReference>
<dbReference type="InterPro" id="IPR038132">
    <property type="entry name" value="Vps16_C_sf"/>
</dbReference>
<evidence type="ECO:0000259" key="4">
    <source>
        <dbReference type="Pfam" id="PF04841"/>
    </source>
</evidence>
<evidence type="ECO:0000256" key="2">
    <source>
        <dbReference type="ARBA" id="ARBA00017947"/>
    </source>
</evidence>
<evidence type="ECO:0000313" key="5">
    <source>
        <dbReference type="EMBL" id="WAR04987.1"/>
    </source>
</evidence>
<protein>
    <recommendedName>
        <fullName evidence="2">Vacuolar protein sorting-associated protein 16 homolog</fullName>
    </recommendedName>
</protein>
<dbReference type="InterPro" id="IPR006925">
    <property type="entry name" value="Vps16_C"/>
</dbReference>
<gene>
    <name evidence="5" type="ORF">MAR_020356</name>
</gene>
<dbReference type="InterPro" id="IPR036322">
    <property type="entry name" value="WD40_repeat_dom_sf"/>
</dbReference>
<feature type="domain" description="Vps16 N-terminal" evidence="4">
    <location>
        <begin position="3"/>
        <end position="410"/>
    </location>
</feature>
<dbReference type="Gene3D" id="1.10.150.780">
    <property type="entry name" value="Vps16, C-terminal region"/>
    <property type="match status" value="1"/>
</dbReference>